<protein>
    <submittedName>
        <fullName evidence="2">Sugar transferase</fullName>
    </submittedName>
</protein>
<dbReference type="Proteomes" id="UP000542889">
    <property type="component" value="Unassembled WGS sequence"/>
</dbReference>
<dbReference type="AlphaFoldDB" id="A0A7Y7UI60"/>
<evidence type="ECO:0000313" key="2">
    <source>
        <dbReference type="EMBL" id="NVO87113.1"/>
    </source>
</evidence>
<organism evidence="2 3">
    <name type="scientific">Lacticaseibacillus rhamnosus</name>
    <name type="common">Lactobacillus rhamnosus</name>
    <dbReference type="NCBI Taxonomy" id="47715"/>
    <lineage>
        <taxon>Bacteria</taxon>
        <taxon>Bacillati</taxon>
        <taxon>Bacillota</taxon>
        <taxon>Bacilli</taxon>
        <taxon>Lactobacillales</taxon>
        <taxon>Lactobacillaceae</taxon>
        <taxon>Lacticaseibacillus</taxon>
    </lineage>
</organism>
<keyword evidence="2" id="KW-0808">Transferase</keyword>
<proteinExistence type="predicted"/>
<comment type="caution">
    <text evidence="2">The sequence shown here is derived from an EMBL/GenBank/DDBJ whole genome shotgun (WGS) entry which is preliminary data.</text>
</comment>
<dbReference type="GO" id="GO:0016740">
    <property type="term" value="F:transferase activity"/>
    <property type="evidence" value="ECO:0007669"/>
    <property type="project" value="UniProtKB-KW"/>
</dbReference>
<reference evidence="2 3" key="1">
    <citation type="submission" date="2020-06" db="EMBL/GenBank/DDBJ databases">
        <title>Lactobacillus rhamnosus QC,genome.</title>
        <authorList>
            <person name="Yi H."/>
            <person name="Jin M."/>
        </authorList>
    </citation>
    <scope>NUCLEOTIDE SEQUENCE [LARGE SCALE GENOMIC DNA]</scope>
    <source>
        <strain evidence="2 3">QC</strain>
    </source>
</reference>
<evidence type="ECO:0000313" key="3">
    <source>
        <dbReference type="Proteomes" id="UP000542889"/>
    </source>
</evidence>
<sequence>METASEHRRTDVEQVNLGGLTPTYLVSKRCFDVAASFIGLVLLSGVFLVLAVLIKLNDPHGKVFYSLNCQIKCNTF</sequence>
<dbReference type="EMBL" id="JABXWP010000001">
    <property type="protein sequence ID" value="NVO87113.1"/>
    <property type="molecule type" value="Genomic_DNA"/>
</dbReference>
<keyword evidence="1" id="KW-0472">Membrane</keyword>
<keyword evidence="1" id="KW-1133">Transmembrane helix</keyword>
<accession>A0A7Y7UI60</accession>
<evidence type="ECO:0000256" key="1">
    <source>
        <dbReference type="SAM" id="Phobius"/>
    </source>
</evidence>
<feature type="transmembrane region" description="Helical" evidence="1">
    <location>
        <begin position="33"/>
        <end position="54"/>
    </location>
</feature>
<gene>
    <name evidence="2" type="ORF">HWN39_01210</name>
</gene>
<name>A0A7Y7UI60_LACRH</name>
<keyword evidence="1" id="KW-0812">Transmembrane</keyword>